<organism evidence="6">
    <name type="scientific">hydrothermal vent metagenome</name>
    <dbReference type="NCBI Taxonomy" id="652676"/>
    <lineage>
        <taxon>unclassified sequences</taxon>
        <taxon>metagenomes</taxon>
        <taxon>ecological metagenomes</taxon>
    </lineage>
</organism>
<evidence type="ECO:0000256" key="3">
    <source>
        <dbReference type="ARBA" id="ARBA00023004"/>
    </source>
</evidence>
<name>A0A3B1BQX7_9ZZZZ</name>
<gene>
    <name evidence="6" type="ORF">MNBD_GAMMA24-953</name>
</gene>
<dbReference type="GO" id="GO:0046872">
    <property type="term" value="F:metal ion binding"/>
    <property type="evidence" value="ECO:0007669"/>
    <property type="project" value="UniProtKB-KW"/>
</dbReference>
<dbReference type="InterPro" id="IPR023885">
    <property type="entry name" value="4Fe4S-binding_SPASM_dom"/>
</dbReference>
<dbReference type="GO" id="GO:0051536">
    <property type="term" value="F:iron-sulfur cluster binding"/>
    <property type="evidence" value="ECO:0007669"/>
    <property type="project" value="UniProtKB-KW"/>
</dbReference>
<dbReference type="InterPro" id="IPR007197">
    <property type="entry name" value="rSAM"/>
</dbReference>
<feature type="domain" description="Radical SAM core" evidence="5">
    <location>
        <begin position="32"/>
        <end position="264"/>
    </location>
</feature>
<dbReference type="SMART" id="SM00729">
    <property type="entry name" value="Elp3"/>
    <property type="match status" value="1"/>
</dbReference>
<evidence type="ECO:0000256" key="1">
    <source>
        <dbReference type="ARBA" id="ARBA00022691"/>
    </source>
</evidence>
<dbReference type="AlphaFoldDB" id="A0A3B1BQX7"/>
<keyword evidence="3" id="KW-0408">Iron</keyword>
<protein>
    <submittedName>
        <fullName evidence="6">Radical SAM domain protein</fullName>
    </submittedName>
</protein>
<evidence type="ECO:0000313" key="6">
    <source>
        <dbReference type="EMBL" id="VAX14603.1"/>
    </source>
</evidence>
<dbReference type="InterPro" id="IPR050377">
    <property type="entry name" value="Radical_SAM_PqqE_MftC-like"/>
</dbReference>
<dbReference type="Pfam" id="PF13186">
    <property type="entry name" value="SPASM"/>
    <property type="match status" value="1"/>
</dbReference>
<dbReference type="EMBL" id="UOFZ01000185">
    <property type="protein sequence ID" value="VAX14603.1"/>
    <property type="molecule type" value="Genomic_DNA"/>
</dbReference>
<dbReference type="GO" id="GO:0003824">
    <property type="term" value="F:catalytic activity"/>
    <property type="evidence" value="ECO:0007669"/>
    <property type="project" value="InterPro"/>
</dbReference>
<dbReference type="SUPFAM" id="SSF102114">
    <property type="entry name" value="Radical SAM enzymes"/>
    <property type="match status" value="1"/>
</dbReference>
<dbReference type="CDD" id="cd01335">
    <property type="entry name" value="Radical_SAM"/>
    <property type="match status" value="1"/>
</dbReference>
<dbReference type="PROSITE" id="PS51918">
    <property type="entry name" value="RADICAL_SAM"/>
    <property type="match status" value="1"/>
</dbReference>
<accession>A0A3B1BQX7</accession>
<dbReference type="SFLD" id="SFLDG01067">
    <property type="entry name" value="SPASM/twitch_domain_containing"/>
    <property type="match status" value="1"/>
</dbReference>
<dbReference type="PANTHER" id="PTHR11228:SF7">
    <property type="entry name" value="PQQA PEPTIDE CYCLASE"/>
    <property type="match status" value="1"/>
</dbReference>
<keyword evidence="1" id="KW-0949">S-adenosyl-L-methionine</keyword>
<dbReference type="PANTHER" id="PTHR11228">
    <property type="entry name" value="RADICAL SAM DOMAIN PROTEIN"/>
    <property type="match status" value="1"/>
</dbReference>
<dbReference type="SFLD" id="SFLDS00029">
    <property type="entry name" value="Radical_SAM"/>
    <property type="match status" value="1"/>
</dbReference>
<dbReference type="CDD" id="cd21109">
    <property type="entry name" value="SPASM"/>
    <property type="match status" value="1"/>
</dbReference>
<dbReference type="Gene3D" id="3.20.20.70">
    <property type="entry name" value="Aldolase class I"/>
    <property type="match status" value="1"/>
</dbReference>
<dbReference type="InterPro" id="IPR058240">
    <property type="entry name" value="rSAM_sf"/>
</dbReference>
<evidence type="ECO:0000256" key="2">
    <source>
        <dbReference type="ARBA" id="ARBA00022723"/>
    </source>
</evidence>
<keyword evidence="2" id="KW-0479">Metal-binding</keyword>
<reference evidence="6" key="1">
    <citation type="submission" date="2018-06" db="EMBL/GenBank/DDBJ databases">
        <authorList>
            <person name="Zhirakovskaya E."/>
        </authorList>
    </citation>
    <scope>NUCLEOTIDE SEQUENCE</scope>
</reference>
<sequence>MSDQYGIDSHKLIYHPNRVSQLLDVGDDWEKAKSVYPIYMEMAPVGACNHRCTFCAVDYIGYKSRRLDLEVLKSRIPEMGKLGVKSIMYAGEGEPLLHKKINEIVKLTKDAGIDVSFTTNATVLNDAFIEQSIPLTSWIKVSINAGTPETYAKIHQTKEKDFNTVVENLKRAVKYKQENNLECTIGVQALLLPENANEMAELARLSRDDIGLDYLVVKPYSQHNFSETRVYENIDYSDYLSLGDELQAYNTDEFKVIFRENTIKKYLDVHAERYKKCYSTPFLWGYIMADGSVCGCSAYLLDPKFMYGNIFDNSFKEIWEGDKRKESFQYITNELDISECRRNCRMDEVNRYLFNLKENAIPHVNFI</sequence>
<proteinExistence type="predicted"/>
<dbReference type="InterPro" id="IPR013785">
    <property type="entry name" value="Aldolase_TIM"/>
</dbReference>
<keyword evidence="4" id="KW-0411">Iron-sulfur</keyword>
<evidence type="ECO:0000259" key="5">
    <source>
        <dbReference type="PROSITE" id="PS51918"/>
    </source>
</evidence>
<dbReference type="InterPro" id="IPR006638">
    <property type="entry name" value="Elp3/MiaA/NifB-like_rSAM"/>
</dbReference>
<evidence type="ECO:0000256" key="4">
    <source>
        <dbReference type="ARBA" id="ARBA00023014"/>
    </source>
</evidence>
<dbReference type="Pfam" id="PF04055">
    <property type="entry name" value="Radical_SAM"/>
    <property type="match status" value="1"/>
</dbReference>